<keyword evidence="1" id="KW-0175">Coiled coil</keyword>
<dbReference type="NCBIfam" id="NF033517">
    <property type="entry name" value="transpos_IS66"/>
    <property type="match status" value="1"/>
</dbReference>
<dbReference type="EMBL" id="CP073754">
    <property type="protein sequence ID" value="QWF69750.1"/>
    <property type="molecule type" value="Genomic_DNA"/>
</dbReference>
<evidence type="ECO:0000259" key="3">
    <source>
        <dbReference type="Pfam" id="PF13005"/>
    </source>
</evidence>
<evidence type="ECO:0000313" key="6">
    <source>
        <dbReference type="EMBL" id="QWF69444.1"/>
    </source>
</evidence>
<accession>A0A975MLH9</accession>
<organism evidence="7 10">
    <name type="scientific">Methylomonas paludis</name>
    <dbReference type="NCBI Taxonomy" id="1173101"/>
    <lineage>
        <taxon>Bacteria</taxon>
        <taxon>Pseudomonadati</taxon>
        <taxon>Pseudomonadota</taxon>
        <taxon>Gammaproteobacteria</taxon>
        <taxon>Methylococcales</taxon>
        <taxon>Methylococcaceae</taxon>
        <taxon>Methylomonas</taxon>
    </lineage>
</organism>
<dbReference type="InterPro" id="IPR024474">
    <property type="entry name" value="Znf_dom_IS66"/>
</dbReference>
<dbReference type="RefSeq" id="WP_215579386.1">
    <property type="nucleotide sequence ID" value="NZ_CP073754.1"/>
</dbReference>
<evidence type="ECO:0000313" key="8">
    <source>
        <dbReference type="EMBL" id="QWF69809.1"/>
    </source>
</evidence>
<dbReference type="PANTHER" id="PTHR33678:SF1">
    <property type="entry name" value="BLL1576 PROTEIN"/>
    <property type="match status" value="1"/>
</dbReference>
<feature type="domain" description="Transposase IS66 zinc-finger binding" evidence="3">
    <location>
        <begin position="134"/>
        <end position="175"/>
    </location>
</feature>
<dbReference type="InterPro" id="IPR004291">
    <property type="entry name" value="Transposase_IS66_central"/>
</dbReference>
<evidence type="ECO:0000259" key="4">
    <source>
        <dbReference type="Pfam" id="PF13007"/>
    </source>
</evidence>
<evidence type="ECO:0000313" key="10">
    <source>
        <dbReference type="Proteomes" id="UP000676649"/>
    </source>
</evidence>
<dbReference type="AlphaFoldDB" id="A0A975MLH9"/>
<evidence type="ECO:0000259" key="2">
    <source>
        <dbReference type="Pfam" id="PF03050"/>
    </source>
</evidence>
<feature type="coiled-coil region" evidence="1">
    <location>
        <begin position="11"/>
        <end position="45"/>
    </location>
</feature>
<dbReference type="PANTHER" id="PTHR33678">
    <property type="entry name" value="BLL1576 PROTEIN"/>
    <property type="match status" value="1"/>
</dbReference>
<dbReference type="Pfam" id="PF13817">
    <property type="entry name" value="DDE_Tnp_IS66_C"/>
    <property type="match status" value="1"/>
</dbReference>
<dbReference type="InterPro" id="IPR052344">
    <property type="entry name" value="Transposase-related"/>
</dbReference>
<dbReference type="Pfam" id="PF03050">
    <property type="entry name" value="DDE_Tnp_IS66"/>
    <property type="match status" value="1"/>
</dbReference>
<name>A0A975MLH9_9GAMM</name>
<dbReference type="InterPro" id="IPR024463">
    <property type="entry name" value="Transposase_TnpC_homeodom"/>
</dbReference>
<dbReference type="EMBL" id="CP073754">
    <property type="protein sequence ID" value="QWF69444.1"/>
    <property type="molecule type" value="Genomic_DNA"/>
</dbReference>
<evidence type="ECO:0000313" key="7">
    <source>
        <dbReference type="EMBL" id="QWF69750.1"/>
    </source>
</evidence>
<dbReference type="KEGG" id="mpad:KEF85_10225"/>
<dbReference type="InterPro" id="IPR039552">
    <property type="entry name" value="IS66_C"/>
</dbReference>
<feature type="domain" description="Transposase TnpC homeodomain" evidence="4">
    <location>
        <begin position="35"/>
        <end position="125"/>
    </location>
</feature>
<evidence type="ECO:0000256" key="1">
    <source>
        <dbReference type="SAM" id="Coils"/>
    </source>
</evidence>
<dbReference type="Proteomes" id="UP000676649">
    <property type="component" value="Chromosome"/>
</dbReference>
<evidence type="ECO:0000313" key="9">
    <source>
        <dbReference type="EMBL" id="QWF70171.1"/>
    </source>
</evidence>
<gene>
    <name evidence="6" type="ORF">KEF85_08605</name>
    <name evidence="7" type="ORF">KEF85_10225</name>
    <name evidence="8" type="ORF">KEF85_10555</name>
    <name evidence="9" type="ORF">KEF85_12560</name>
</gene>
<proteinExistence type="predicted"/>
<keyword evidence="10" id="KW-1185">Reference proteome</keyword>
<dbReference type="KEGG" id="mpad:KEF85_12560"/>
<dbReference type="Pfam" id="PF13007">
    <property type="entry name" value="LZ_Tnp_IS66"/>
    <property type="match status" value="1"/>
</dbReference>
<dbReference type="Pfam" id="PF13005">
    <property type="entry name" value="zf-IS66"/>
    <property type="match status" value="1"/>
</dbReference>
<dbReference type="EMBL" id="CP073754">
    <property type="protein sequence ID" value="QWF69809.1"/>
    <property type="molecule type" value="Genomic_DNA"/>
</dbReference>
<reference evidence="7" key="1">
    <citation type="submission" date="2021-04" db="EMBL/GenBank/DDBJ databases">
        <title>Draft genome sequence data of methanotrophic Methylovulum sp. strain S1L and Methylomonas sp. strain S2AM isolated from boreal lake water columns.</title>
        <authorList>
            <person name="Rissanen A.J."/>
            <person name="Mangayil R."/>
            <person name="Svenning M.M."/>
            <person name="Khanongnuch R."/>
        </authorList>
    </citation>
    <scope>NUCLEOTIDE SEQUENCE</scope>
    <source>
        <strain evidence="7">S2AM</strain>
    </source>
</reference>
<sequence>MEQELELPSDVDSLQKMLRTLTRDYRQLQSKHDILQEQINLLLHKRFGANSEKYRAEQADMFNEAEAYAEESDETTAETATATSEVVAATENASAPIASAAQPGQTVPVKPGRKALPAALPRVEIIHDLPEAQRRCSAGHALKEIGTEVSEQLDIIPAKVQVLRHIRIKYACPCCQAEVKTAPLPPQPLPKSNASPGLLAYLITSKFLDALPFYRQSKQFQRIGVELSRGTLSLWAIRCGELIQALCNLMQEHLHQYPILQMDETTLQVLKEEGKAASSQSYLWVQRGGPPDQPVVLFHYAPTRSQAVADQLLQGYSGTLQTDGYAAYPTVCAKNGLRHAGCWAHARRKFDEALKAQGKAQPKAGKVSKALIMIQKLYRIETQIKYLSVDEKYRIRQQQAVPILHEIKAWLDISLTQVAPTSLTGKALGYLANQWSTLTVYCQDGRLDIDNNAVERAIRPFVIGRNNWLFADTIKGAKASANLYSLIETAKLNGLEPYRYLHHIFKELPKAQTLEDIESLLPWQVDREHINSGWKNG</sequence>
<dbReference type="KEGG" id="mpad:KEF85_08605"/>
<feature type="domain" description="Transposase IS66 C-terminal" evidence="5">
    <location>
        <begin position="485"/>
        <end position="523"/>
    </location>
</feature>
<evidence type="ECO:0000259" key="5">
    <source>
        <dbReference type="Pfam" id="PF13817"/>
    </source>
</evidence>
<protein>
    <submittedName>
        <fullName evidence="7">IS66 family transposase</fullName>
    </submittedName>
</protein>
<dbReference type="EMBL" id="CP073754">
    <property type="protein sequence ID" value="QWF70171.1"/>
    <property type="molecule type" value="Genomic_DNA"/>
</dbReference>
<dbReference type="KEGG" id="mpad:KEF85_10555"/>
<feature type="domain" description="Transposase IS66 central" evidence="2">
    <location>
        <begin position="191"/>
        <end position="478"/>
    </location>
</feature>